<proteinExistence type="predicted"/>
<name>A0ABV1Q8V1_STRMI</name>
<dbReference type="SUPFAM" id="SSF47090">
    <property type="entry name" value="PGBD-like"/>
    <property type="match status" value="1"/>
</dbReference>
<dbReference type="RefSeq" id="WP_234330746.1">
    <property type="nucleotide sequence ID" value="NZ_CP108360.1"/>
</dbReference>
<reference evidence="1 2" key="1">
    <citation type="submission" date="2024-01" db="EMBL/GenBank/DDBJ databases">
        <title>Metagenomic exploration of the rhizosphere soil microbial community and their significance in facilitating the development of wild simulated ginseng.</title>
        <authorList>
            <person name="Huang J."/>
        </authorList>
    </citation>
    <scope>NUCLEOTIDE SEQUENCE [LARGE SCALE GENOMIC DNA]</scope>
    <source>
        <strain evidence="1 2">WY141</strain>
    </source>
</reference>
<evidence type="ECO:0000313" key="1">
    <source>
        <dbReference type="EMBL" id="MER0427589.1"/>
    </source>
</evidence>
<gene>
    <name evidence="1" type="ORF">ABR748_25640</name>
</gene>
<dbReference type="Gene3D" id="1.10.101.10">
    <property type="entry name" value="PGBD-like superfamily/PGBD"/>
    <property type="match status" value="1"/>
</dbReference>
<accession>A0ABV1Q8V1</accession>
<keyword evidence="2" id="KW-1185">Reference proteome</keyword>
<dbReference type="Proteomes" id="UP001456562">
    <property type="component" value="Unassembled WGS sequence"/>
</dbReference>
<dbReference type="EMBL" id="JBEJUE010000025">
    <property type="protein sequence ID" value="MER0427589.1"/>
    <property type="molecule type" value="Genomic_DNA"/>
</dbReference>
<comment type="caution">
    <text evidence="1">The sequence shown here is derived from an EMBL/GenBank/DDBJ whole genome shotgun (WGS) entry which is preliminary data.</text>
</comment>
<organism evidence="1 2">
    <name type="scientific">Streptomyces microflavus</name>
    <name type="common">Streptomyces lipmanii</name>
    <dbReference type="NCBI Taxonomy" id="1919"/>
    <lineage>
        <taxon>Bacteria</taxon>
        <taxon>Bacillati</taxon>
        <taxon>Actinomycetota</taxon>
        <taxon>Actinomycetes</taxon>
        <taxon>Kitasatosporales</taxon>
        <taxon>Streptomycetaceae</taxon>
        <taxon>Streptomyces</taxon>
    </lineage>
</organism>
<protein>
    <submittedName>
        <fullName evidence="1">Peptidoglycan-binding protein</fullName>
    </submittedName>
</protein>
<evidence type="ECO:0000313" key="2">
    <source>
        <dbReference type="Proteomes" id="UP001456562"/>
    </source>
</evidence>
<dbReference type="InterPro" id="IPR036366">
    <property type="entry name" value="PGBDSf"/>
</dbReference>
<dbReference type="InterPro" id="IPR036365">
    <property type="entry name" value="PGBD-like_sf"/>
</dbReference>
<sequence>MVNLGLSNAQAKEVQRRLARSWNYIDAIDGIAGSATRAAFKRFADAR</sequence>